<dbReference type="EMBL" id="KV878131">
    <property type="protein sequence ID" value="OJJ04436.1"/>
    <property type="molecule type" value="Genomic_DNA"/>
</dbReference>
<sequence length="540" mass="59340">MTQGGARNLLPVAVINNGTLIGFQNPQLHQDYFLGIPYAQPPVGSLRFNLPQPINQSWSEKHATAYGAWCHSTTLSLPGFSDTQEEVDYEESEDCLTLNIVRPSGVDDSARLPVLVWIYGGGFLVGGSADQRYNMSFLVEESVKIGQPIIAVSFNYRISGFGLLPGRVVKEAGVANAAMYDQRLALHWVQDNIKAFGGDPARVTIQGESAGAVSVGHHFLAFGGRDDGLFHAGIAESGGPLTTRPLMPLEEQDVLYNDVLTATNCTGEKDTLGCLRSLPASVLKDAFQGVDFYLVNDGKIINEPPSVLLEQGQFVQRPLLIGTNTNEGTAFSVESGFGVNDAAAFREMIAHFSGGSGFTNRTLDALVDQYLNKLSDKETQGDLGTVFLSPSPEYGSLWGKVTLYIGDYQFNAGRRRVTQLWDQYGVPAYSYRFDVVPNGIPSEILGVAHFQEIAFVFRNLDGVGYKANPLESNSTELQQRYRNLSTLMSRMWINSRHSVAKWNENPTNIVFRLNGTHLEEDTWRADAIRCLLASFDEIDI</sequence>
<proteinExistence type="inferred from homology"/>
<dbReference type="SUPFAM" id="SSF53474">
    <property type="entry name" value="alpha/beta-Hydrolases"/>
    <property type="match status" value="1"/>
</dbReference>
<reference evidence="6" key="1">
    <citation type="journal article" date="2017" name="Genome Biol.">
        <title>Comparative genomics reveals high biological diversity and specific adaptations in the industrially and medically important fungal genus Aspergillus.</title>
        <authorList>
            <person name="de Vries R.P."/>
            <person name="Riley R."/>
            <person name="Wiebenga A."/>
            <person name="Aguilar-Osorio G."/>
            <person name="Amillis S."/>
            <person name="Uchima C.A."/>
            <person name="Anderluh G."/>
            <person name="Asadollahi M."/>
            <person name="Askin M."/>
            <person name="Barry K."/>
            <person name="Battaglia E."/>
            <person name="Bayram O."/>
            <person name="Benocci T."/>
            <person name="Braus-Stromeyer S.A."/>
            <person name="Caldana C."/>
            <person name="Canovas D."/>
            <person name="Cerqueira G.C."/>
            <person name="Chen F."/>
            <person name="Chen W."/>
            <person name="Choi C."/>
            <person name="Clum A."/>
            <person name="Dos Santos R.A."/>
            <person name="Damasio A.R."/>
            <person name="Diallinas G."/>
            <person name="Emri T."/>
            <person name="Fekete E."/>
            <person name="Flipphi M."/>
            <person name="Freyberg S."/>
            <person name="Gallo A."/>
            <person name="Gournas C."/>
            <person name="Habgood R."/>
            <person name="Hainaut M."/>
            <person name="Harispe M.L."/>
            <person name="Henrissat B."/>
            <person name="Hilden K.S."/>
            <person name="Hope R."/>
            <person name="Hossain A."/>
            <person name="Karabika E."/>
            <person name="Karaffa L."/>
            <person name="Karanyi Z."/>
            <person name="Krasevec N."/>
            <person name="Kuo A."/>
            <person name="Kusch H."/>
            <person name="LaButti K."/>
            <person name="Lagendijk E.L."/>
            <person name="Lapidus A."/>
            <person name="Levasseur A."/>
            <person name="Lindquist E."/>
            <person name="Lipzen A."/>
            <person name="Logrieco A.F."/>
            <person name="MacCabe A."/>
            <person name="Maekelae M.R."/>
            <person name="Malavazi I."/>
            <person name="Melin P."/>
            <person name="Meyer V."/>
            <person name="Mielnichuk N."/>
            <person name="Miskei M."/>
            <person name="Molnar A.P."/>
            <person name="Mule G."/>
            <person name="Ngan C.Y."/>
            <person name="Orejas M."/>
            <person name="Orosz E."/>
            <person name="Ouedraogo J.P."/>
            <person name="Overkamp K.M."/>
            <person name="Park H.-S."/>
            <person name="Perrone G."/>
            <person name="Piumi F."/>
            <person name="Punt P.J."/>
            <person name="Ram A.F."/>
            <person name="Ramon A."/>
            <person name="Rauscher S."/>
            <person name="Record E."/>
            <person name="Riano-Pachon D.M."/>
            <person name="Robert V."/>
            <person name="Roehrig J."/>
            <person name="Ruller R."/>
            <person name="Salamov A."/>
            <person name="Salih N.S."/>
            <person name="Samson R.A."/>
            <person name="Sandor E."/>
            <person name="Sanguinetti M."/>
            <person name="Schuetze T."/>
            <person name="Sepcic K."/>
            <person name="Shelest E."/>
            <person name="Sherlock G."/>
            <person name="Sophianopoulou V."/>
            <person name="Squina F.M."/>
            <person name="Sun H."/>
            <person name="Susca A."/>
            <person name="Todd R.B."/>
            <person name="Tsang A."/>
            <person name="Unkles S.E."/>
            <person name="van de Wiele N."/>
            <person name="van Rossen-Uffink D."/>
            <person name="Oliveira J.V."/>
            <person name="Vesth T.C."/>
            <person name="Visser J."/>
            <person name="Yu J.-H."/>
            <person name="Zhou M."/>
            <person name="Andersen M.R."/>
            <person name="Archer D.B."/>
            <person name="Baker S.E."/>
            <person name="Benoit I."/>
            <person name="Brakhage A.A."/>
            <person name="Braus G.H."/>
            <person name="Fischer R."/>
            <person name="Frisvad J.C."/>
            <person name="Goldman G.H."/>
            <person name="Houbraken J."/>
            <person name="Oakley B."/>
            <person name="Pocsi I."/>
            <person name="Scazzocchio C."/>
            <person name="Seiboth B."/>
            <person name="vanKuyk P.A."/>
            <person name="Wortman J."/>
            <person name="Dyer P.S."/>
            <person name="Grigoriev I.V."/>
        </authorList>
    </citation>
    <scope>NUCLEOTIDE SEQUENCE [LARGE SCALE GENOMIC DNA]</scope>
    <source>
        <strain evidence="6">CBS 583.65</strain>
    </source>
</reference>
<dbReference type="VEuPathDB" id="FungiDB:ASPVEDRAFT_54601"/>
<dbReference type="Pfam" id="PF00135">
    <property type="entry name" value="COesterase"/>
    <property type="match status" value="1"/>
</dbReference>
<dbReference type="RefSeq" id="XP_040670198.1">
    <property type="nucleotide sequence ID" value="XM_040814952.1"/>
</dbReference>
<dbReference type="PROSITE" id="PS00122">
    <property type="entry name" value="CARBOXYLESTERASE_B_1"/>
    <property type="match status" value="1"/>
</dbReference>
<dbReference type="PANTHER" id="PTHR43918">
    <property type="entry name" value="ACETYLCHOLINESTERASE"/>
    <property type="match status" value="1"/>
</dbReference>
<evidence type="ECO:0000256" key="3">
    <source>
        <dbReference type="RuleBase" id="RU361235"/>
    </source>
</evidence>
<evidence type="ECO:0000259" key="4">
    <source>
        <dbReference type="Pfam" id="PF00135"/>
    </source>
</evidence>
<dbReference type="PANTHER" id="PTHR43918:SF4">
    <property type="entry name" value="CARBOXYLIC ESTER HYDROLASE"/>
    <property type="match status" value="1"/>
</dbReference>
<name>A0A1L9PSM4_ASPVE</name>
<evidence type="ECO:0000313" key="6">
    <source>
        <dbReference type="Proteomes" id="UP000184073"/>
    </source>
</evidence>
<dbReference type="InterPro" id="IPR029058">
    <property type="entry name" value="AB_hydrolase_fold"/>
</dbReference>
<evidence type="ECO:0000313" key="5">
    <source>
        <dbReference type="EMBL" id="OJJ04436.1"/>
    </source>
</evidence>
<protein>
    <recommendedName>
        <fullName evidence="3">Carboxylic ester hydrolase</fullName>
        <ecNumber evidence="3">3.1.1.-</ecNumber>
    </recommendedName>
</protein>
<dbReference type="InterPro" id="IPR050654">
    <property type="entry name" value="AChE-related_enzymes"/>
</dbReference>
<dbReference type="EC" id="3.1.1.-" evidence="3"/>
<dbReference type="InterPro" id="IPR019819">
    <property type="entry name" value="Carboxylesterase_B_CS"/>
</dbReference>
<evidence type="ECO:0000256" key="1">
    <source>
        <dbReference type="ARBA" id="ARBA00005964"/>
    </source>
</evidence>
<dbReference type="OrthoDB" id="408631at2759"/>
<dbReference type="PROSITE" id="PS00941">
    <property type="entry name" value="CARBOXYLESTERASE_B_2"/>
    <property type="match status" value="1"/>
</dbReference>
<dbReference type="AlphaFoldDB" id="A0A1L9PSM4"/>
<dbReference type="Gene3D" id="3.40.50.1820">
    <property type="entry name" value="alpha/beta hydrolase"/>
    <property type="match status" value="1"/>
</dbReference>
<dbReference type="Proteomes" id="UP000184073">
    <property type="component" value="Unassembled WGS sequence"/>
</dbReference>
<accession>A0A1L9PSM4</accession>
<dbReference type="GeneID" id="63730463"/>
<keyword evidence="2 3" id="KW-0378">Hydrolase</keyword>
<dbReference type="GO" id="GO:0052689">
    <property type="term" value="F:carboxylic ester hydrolase activity"/>
    <property type="evidence" value="ECO:0007669"/>
    <property type="project" value="TreeGrafter"/>
</dbReference>
<dbReference type="InterPro" id="IPR002018">
    <property type="entry name" value="CarbesteraseB"/>
</dbReference>
<gene>
    <name evidence="5" type="ORF">ASPVEDRAFT_54601</name>
</gene>
<dbReference type="InterPro" id="IPR019826">
    <property type="entry name" value="Carboxylesterase_B_AS"/>
</dbReference>
<keyword evidence="6" id="KW-1185">Reference proteome</keyword>
<comment type="similarity">
    <text evidence="1 3">Belongs to the type-B carboxylesterase/lipase family.</text>
</comment>
<organism evidence="5 6">
    <name type="scientific">Aspergillus versicolor CBS 583.65</name>
    <dbReference type="NCBI Taxonomy" id="1036611"/>
    <lineage>
        <taxon>Eukaryota</taxon>
        <taxon>Fungi</taxon>
        <taxon>Dikarya</taxon>
        <taxon>Ascomycota</taxon>
        <taxon>Pezizomycotina</taxon>
        <taxon>Eurotiomycetes</taxon>
        <taxon>Eurotiomycetidae</taxon>
        <taxon>Eurotiales</taxon>
        <taxon>Aspergillaceae</taxon>
        <taxon>Aspergillus</taxon>
        <taxon>Aspergillus subgen. Nidulantes</taxon>
    </lineage>
</organism>
<feature type="domain" description="Carboxylesterase type B" evidence="4">
    <location>
        <begin position="12"/>
        <end position="494"/>
    </location>
</feature>
<evidence type="ECO:0000256" key="2">
    <source>
        <dbReference type="ARBA" id="ARBA00022801"/>
    </source>
</evidence>
<dbReference type="STRING" id="1036611.A0A1L9PSM4"/>